<dbReference type="SUPFAM" id="SSF88697">
    <property type="entry name" value="PUA domain-like"/>
    <property type="match status" value="1"/>
</dbReference>
<reference evidence="2" key="1">
    <citation type="journal article" date="2019" name="Int. J. Syst. Evol. Microbiol.">
        <title>The Global Catalogue of Microorganisms (GCM) 10K type strain sequencing project: providing services to taxonomists for standard genome sequencing and annotation.</title>
        <authorList>
            <consortium name="The Broad Institute Genomics Platform"/>
            <consortium name="The Broad Institute Genome Sequencing Center for Infectious Disease"/>
            <person name="Wu L."/>
            <person name="Ma J."/>
        </authorList>
    </citation>
    <scope>NUCLEOTIDE SEQUENCE [LARGE SCALE GENOMIC DNA]</scope>
    <source>
        <strain evidence="2">CGMCC 1.1927</strain>
    </source>
</reference>
<gene>
    <name evidence="1" type="ORF">GCM10011577_39030</name>
</gene>
<evidence type="ECO:0000313" key="1">
    <source>
        <dbReference type="EMBL" id="GGH10291.1"/>
    </source>
</evidence>
<name>A0ABQ1Y3C6_9MICC</name>
<dbReference type="InterPro" id="IPR015947">
    <property type="entry name" value="PUA-like_sf"/>
</dbReference>
<evidence type="ECO:0000313" key="2">
    <source>
        <dbReference type="Proteomes" id="UP000596938"/>
    </source>
</evidence>
<dbReference type="Gene3D" id="2.30.130.30">
    <property type="entry name" value="Hypothetical protein"/>
    <property type="match status" value="1"/>
</dbReference>
<keyword evidence="2" id="KW-1185">Reference proteome</keyword>
<organism evidence="1 2">
    <name type="scientific">Pseudarthrobacter polychromogenes</name>
    <dbReference type="NCBI Taxonomy" id="1676"/>
    <lineage>
        <taxon>Bacteria</taxon>
        <taxon>Bacillati</taxon>
        <taxon>Actinomycetota</taxon>
        <taxon>Actinomycetes</taxon>
        <taxon>Micrococcales</taxon>
        <taxon>Micrococcaceae</taxon>
        <taxon>Pseudarthrobacter</taxon>
    </lineage>
</organism>
<protein>
    <recommendedName>
        <fullName evidence="3">ASCH domain-containing protein</fullName>
    </recommendedName>
</protein>
<evidence type="ECO:0008006" key="3">
    <source>
        <dbReference type="Google" id="ProtNLM"/>
    </source>
</evidence>
<comment type="caution">
    <text evidence="1">The sequence shown here is derived from an EMBL/GenBank/DDBJ whole genome shotgun (WGS) entry which is preliminary data.</text>
</comment>
<dbReference type="EMBL" id="BMKU01000019">
    <property type="protein sequence ID" value="GGH10291.1"/>
    <property type="molecule type" value="Genomic_DNA"/>
</dbReference>
<dbReference type="Proteomes" id="UP000596938">
    <property type="component" value="Unassembled WGS sequence"/>
</dbReference>
<proteinExistence type="predicted"/>
<sequence length="150" mass="16566">MSGTHKALTVKQPWAYAIIQLGKDVENRSQRTRYRGPVLIHAGKAWAKEAPEAIFKITGILPIASLDHGMVIGQAHIVGCHHADDCRTTLEAAQVGVIREEYCSAWAMSGFWHWELSNQQYFEDTFPAKGKLGLWSIDPDDLPPAALAGD</sequence>
<dbReference type="RefSeq" id="WP_188813772.1">
    <property type="nucleotide sequence ID" value="NZ_BAAAWV010000001.1"/>
</dbReference>
<accession>A0ABQ1Y3C6</accession>